<reference evidence="5" key="1">
    <citation type="submission" date="2009-12" db="EMBL/GenBank/DDBJ databases">
        <title>Complete sequence of Treponema primitia strain ZAS-2.</title>
        <authorList>
            <person name="Tetu S.G."/>
            <person name="Matson E."/>
            <person name="Ren Q."/>
            <person name="Seshadri R."/>
            <person name="Elbourne L."/>
            <person name="Hassan K.A."/>
            <person name="Durkin A."/>
            <person name="Radune D."/>
            <person name="Mohamoud Y."/>
            <person name="Shay R."/>
            <person name="Jin S."/>
            <person name="Zhang X."/>
            <person name="Lucey K."/>
            <person name="Ballor N.R."/>
            <person name="Ottesen E."/>
            <person name="Rosenthal R."/>
            <person name="Allen A."/>
            <person name="Leadbetter J.R."/>
            <person name="Paulsen I.T."/>
        </authorList>
    </citation>
    <scope>NUCLEOTIDE SEQUENCE [LARGE SCALE GENOMIC DNA]</scope>
    <source>
        <strain evidence="5">ATCC BAA-887 / DSM 12427 / ZAS-2</strain>
    </source>
</reference>
<accession>F5YKI0</accession>
<evidence type="ECO:0000313" key="4">
    <source>
        <dbReference type="EMBL" id="AEF86037.1"/>
    </source>
</evidence>
<dbReference type="eggNOG" id="COG0655">
    <property type="taxonomic scope" value="Bacteria"/>
</dbReference>
<evidence type="ECO:0000313" key="5">
    <source>
        <dbReference type="Proteomes" id="UP000009223"/>
    </source>
</evidence>
<dbReference type="InterPro" id="IPR051796">
    <property type="entry name" value="ISF_SsuE-like"/>
</dbReference>
<proteinExistence type="predicted"/>
<sequence>MKKILVINGSGRKEGNAAGLASQAIESMKKAGTEAKLFNLGEMNIHPCVACNGCKTGTGGCVQKDELSSLIDDMLDCDGILLTSPIYFGRATAQVYIWVNRLYSLMSSAGSRCEKKESRKLGVILTFNSGPADVYAKEADYLAMGGVKMVAGITAHNILLAGGLSDKDAYKSHTEYLDKAKVLGEWLVQ</sequence>
<dbReference type="PANTHER" id="PTHR43278">
    <property type="entry name" value="NAD(P)H-DEPENDENT FMN-CONTAINING OXIDOREDUCTASE YWQN-RELATED"/>
    <property type="match status" value="1"/>
</dbReference>
<dbReference type="SUPFAM" id="SSF52218">
    <property type="entry name" value="Flavoproteins"/>
    <property type="match status" value="1"/>
</dbReference>
<name>F5YKI0_TREPZ</name>
<keyword evidence="2" id="KW-0288">FMN</keyword>
<reference evidence="4 5" key="2">
    <citation type="journal article" date="2011" name="ISME J.">
        <title>RNA-seq reveals cooperative metabolic interactions between two termite-gut spirochete species in co-culture.</title>
        <authorList>
            <person name="Rosenthal A.Z."/>
            <person name="Matson E.G."/>
            <person name="Eldar A."/>
            <person name="Leadbetter J.R."/>
        </authorList>
    </citation>
    <scope>NUCLEOTIDE SEQUENCE [LARGE SCALE GENOMIC DNA]</scope>
    <source>
        <strain evidence="5">ATCC BAA-887 / DSM 12427 / ZAS-2</strain>
    </source>
</reference>
<gene>
    <name evidence="4" type="ordered locus">TREPR_1954</name>
</gene>
<protein>
    <submittedName>
        <fullName evidence="4">Putative NADPH-dependent fmn reductase</fullName>
    </submittedName>
</protein>
<dbReference type="STRING" id="545694.TREPR_1954"/>
<dbReference type="RefSeq" id="WP_015708199.1">
    <property type="nucleotide sequence ID" value="NC_015578.1"/>
</dbReference>
<dbReference type="GO" id="GO:0016491">
    <property type="term" value="F:oxidoreductase activity"/>
    <property type="evidence" value="ECO:0007669"/>
    <property type="project" value="InterPro"/>
</dbReference>
<organism evidence="4 5">
    <name type="scientific">Treponema primitia (strain ATCC BAA-887 / DSM 12427 / ZAS-2)</name>
    <dbReference type="NCBI Taxonomy" id="545694"/>
    <lineage>
        <taxon>Bacteria</taxon>
        <taxon>Pseudomonadati</taxon>
        <taxon>Spirochaetota</taxon>
        <taxon>Spirochaetia</taxon>
        <taxon>Spirochaetales</taxon>
        <taxon>Treponemataceae</taxon>
        <taxon>Treponema</taxon>
    </lineage>
</organism>
<dbReference type="InterPro" id="IPR005025">
    <property type="entry name" value="FMN_Rdtase-like_dom"/>
</dbReference>
<evidence type="ECO:0000256" key="2">
    <source>
        <dbReference type="ARBA" id="ARBA00022643"/>
    </source>
</evidence>
<feature type="domain" description="NADPH-dependent FMN reductase-like" evidence="3">
    <location>
        <begin position="3"/>
        <end position="95"/>
    </location>
</feature>
<dbReference type="Proteomes" id="UP000009223">
    <property type="component" value="Chromosome"/>
</dbReference>
<dbReference type="PANTHER" id="PTHR43278:SF2">
    <property type="entry name" value="IRON-SULFUR FLAVOPROTEIN"/>
    <property type="match status" value="1"/>
</dbReference>
<keyword evidence="5" id="KW-1185">Reference proteome</keyword>
<dbReference type="Gene3D" id="3.40.50.360">
    <property type="match status" value="1"/>
</dbReference>
<dbReference type="EMBL" id="CP001843">
    <property type="protein sequence ID" value="AEF86037.1"/>
    <property type="molecule type" value="Genomic_DNA"/>
</dbReference>
<dbReference type="HOGENOM" id="CLU_050993_4_2_12"/>
<dbReference type="KEGG" id="tpi:TREPR_1954"/>
<evidence type="ECO:0000256" key="1">
    <source>
        <dbReference type="ARBA" id="ARBA00022630"/>
    </source>
</evidence>
<dbReference type="AlphaFoldDB" id="F5YKI0"/>
<dbReference type="Pfam" id="PF03358">
    <property type="entry name" value="FMN_red"/>
    <property type="match status" value="1"/>
</dbReference>
<keyword evidence="1" id="KW-0285">Flavoprotein</keyword>
<evidence type="ECO:0000259" key="3">
    <source>
        <dbReference type="Pfam" id="PF03358"/>
    </source>
</evidence>
<dbReference type="InterPro" id="IPR029039">
    <property type="entry name" value="Flavoprotein-like_sf"/>
</dbReference>